<evidence type="ECO:0000313" key="2">
    <source>
        <dbReference type="EMBL" id="QLH05786.1"/>
    </source>
</evidence>
<proteinExistence type="predicted"/>
<dbReference type="InterPro" id="IPR029044">
    <property type="entry name" value="Nucleotide-diphossugar_trans"/>
</dbReference>
<evidence type="ECO:0000313" key="3">
    <source>
        <dbReference type="Proteomes" id="UP000509478"/>
    </source>
</evidence>
<dbReference type="GO" id="GO:0016740">
    <property type="term" value="F:transferase activity"/>
    <property type="evidence" value="ECO:0007669"/>
    <property type="project" value="UniProtKB-KW"/>
</dbReference>
<dbReference type="OrthoDB" id="46222at2157"/>
<protein>
    <submittedName>
        <fullName evidence="2">Glycosyltransferase family 2 protein</fullName>
    </submittedName>
</protein>
<organism evidence="2 3">
    <name type="scientific">Nitrosopumilus ureiphilus</name>
    <dbReference type="NCBI Taxonomy" id="1470067"/>
    <lineage>
        <taxon>Archaea</taxon>
        <taxon>Nitrososphaerota</taxon>
        <taxon>Nitrososphaeria</taxon>
        <taxon>Nitrosopumilales</taxon>
        <taxon>Nitrosopumilaceae</taxon>
        <taxon>Nitrosopumilus</taxon>
    </lineage>
</organism>
<accession>A0A7D5M2V2</accession>
<dbReference type="KEGG" id="nue:C5F50_00820"/>
<gene>
    <name evidence="2" type="ORF">C5F50_00820</name>
</gene>
<evidence type="ECO:0000259" key="1">
    <source>
        <dbReference type="Pfam" id="PF00535"/>
    </source>
</evidence>
<dbReference type="InterPro" id="IPR001173">
    <property type="entry name" value="Glyco_trans_2-like"/>
</dbReference>
<dbReference type="Proteomes" id="UP000509478">
    <property type="component" value="Chromosome"/>
</dbReference>
<dbReference type="Pfam" id="PF00535">
    <property type="entry name" value="Glycos_transf_2"/>
    <property type="match status" value="1"/>
</dbReference>
<dbReference type="PANTHER" id="PTHR22916">
    <property type="entry name" value="GLYCOSYLTRANSFERASE"/>
    <property type="match status" value="1"/>
</dbReference>
<keyword evidence="2" id="KW-0808">Transferase</keyword>
<dbReference type="AlphaFoldDB" id="A0A7D5M2V2"/>
<dbReference type="CDD" id="cd00761">
    <property type="entry name" value="Glyco_tranf_GTA_type"/>
    <property type="match status" value="1"/>
</dbReference>
<dbReference type="EMBL" id="CP026995">
    <property type="protein sequence ID" value="QLH05786.1"/>
    <property type="molecule type" value="Genomic_DNA"/>
</dbReference>
<dbReference type="SUPFAM" id="SSF53448">
    <property type="entry name" value="Nucleotide-diphospho-sugar transferases"/>
    <property type="match status" value="1"/>
</dbReference>
<reference evidence="2 3" key="1">
    <citation type="submission" date="2018-02" db="EMBL/GenBank/DDBJ databases">
        <title>Complete genome of Nitrosopumilus ureaphilus PS0.</title>
        <authorList>
            <person name="Qin W."/>
            <person name="Zheng Y."/>
            <person name="Stahl D.A."/>
        </authorList>
    </citation>
    <scope>NUCLEOTIDE SEQUENCE [LARGE SCALE GENOMIC DNA]</scope>
    <source>
        <strain evidence="2 3">PS0</strain>
    </source>
</reference>
<sequence>MLDLTKDVLKVSIGLPVFNGEKTIGRAIESILSQTFKEFIVIISDNASTDSTQIICEEYEKKDKRIRYIRQKNNLGPLKNFRFLLDITNSKYFVWIAHDDFWDKKFLEKNIGILDSKKDVVGSIGQTNFIGDFWVVNKNEKFIRKTYKKIRRHFLSLECYSTNGSKYEDRIKNCLKSSRYPACIYSLFRTNILKKSINHTIHPWDAISILKILKYGNLHVFDETLLYRGQGGVSNTNSIELLINKKVKFHEILINRIPFQKWCIQNLGKKVFLQNIGYFIKLGSSGPQILLLDTIKFLFKKDRKKIYFEEDLGNKY</sequence>
<feature type="domain" description="Glycosyltransferase 2-like" evidence="1">
    <location>
        <begin position="12"/>
        <end position="153"/>
    </location>
</feature>
<keyword evidence="3" id="KW-1185">Reference proteome</keyword>
<name>A0A7D5M2V2_9ARCH</name>
<dbReference type="PANTHER" id="PTHR22916:SF56">
    <property type="entry name" value="GLYCOSYL TRANSFERASE"/>
    <property type="match status" value="1"/>
</dbReference>
<dbReference type="Gene3D" id="3.90.550.10">
    <property type="entry name" value="Spore Coat Polysaccharide Biosynthesis Protein SpsA, Chain A"/>
    <property type="match status" value="1"/>
</dbReference>